<dbReference type="InterPro" id="IPR039910">
    <property type="entry name" value="D15-like"/>
</dbReference>
<proteinExistence type="predicted"/>
<dbReference type="InterPro" id="IPR010827">
    <property type="entry name" value="BamA/TamA_POTRA"/>
</dbReference>
<feature type="domain" description="POTRA" evidence="5">
    <location>
        <begin position="171"/>
        <end position="245"/>
    </location>
</feature>
<name>A3V314_9RHOB</name>
<dbReference type="PANTHER" id="PTHR12815">
    <property type="entry name" value="SORTING AND ASSEMBLY MACHINERY SAMM50 PROTEIN FAMILY MEMBER"/>
    <property type="match status" value="1"/>
</dbReference>
<dbReference type="PANTHER" id="PTHR12815:SF18">
    <property type="entry name" value="SORTING AND ASSEMBLY MACHINERY COMPONENT 50 HOMOLOG"/>
    <property type="match status" value="1"/>
</dbReference>
<dbReference type="Pfam" id="PF07244">
    <property type="entry name" value="POTRA"/>
    <property type="match status" value="1"/>
</dbReference>
<keyword evidence="2" id="KW-1134">Transmembrane beta strand</keyword>
<dbReference type="Pfam" id="PF01103">
    <property type="entry name" value="Omp85"/>
    <property type="match status" value="1"/>
</dbReference>
<evidence type="ECO:0000313" key="6">
    <source>
        <dbReference type="EMBL" id="EAQ07745.1"/>
    </source>
</evidence>
<dbReference type="STRING" id="314232.SKA53_12948"/>
<keyword evidence="3" id="KW-0812">Transmembrane</keyword>
<keyword evidence="7" id="KW-1185">Reference proteome</keyword>
<comment type="subcellular location">
    <subcellularLocation>
        <location evidence="1">Membrane</location>
    </subcellularLocation>
</comment>
<evidence type="ECO:0000313" key="7">
    <source>
        <dbReference type="Proteomes" id="UP000004507"/>
    </source>
</evidence>
<dbReference type="PROSITE" id="PS51779">
    <property type="entry name" value="POTRA"/>
    <property type="match status" value="1"/>
</dbReference>
<gene>
    <name evidence="6" type="ORF">SKA53_12948</name>
</gene>
<dbReference type="Gene3D" id="2.40.160.50">
    <property type="entry name" value="membrane protein fhac: a member of the omp85/tpsb transporter family"/>
    <property type="match status" value="1"/>
</dbReference>
<organism evidence="6 7">
    <name type="scientific">Yoonia vestfoldensis SKA53</name>
    <dbReference type="NCBI Taxonomy" id="314232"/>
    <lineage>
        <taxon>Bacteria</taxon>
        <taxon>Pseudomonadati</taxon>
        <taxon>Pseudomonadota</taxon>
        <taxon>Alphaproteobacteria</taxon>
        <taxon>Rhodobacterales</taxon>
        <taxon>Paracoccaceae</taxon>
        <taxon>Yoonia</taxon>
    </lineage>
</organism>
<comment type="caution">
    <text evidence="6">The sequence shown here is derived from an EMBL/GenBank/DDBJ whole genome shotgun (WGS) entry which is preliminary data.</text>
</comment>
<sequence>MAQDIRLVASTAREALNNASLLRALDDTAVPQDYIAAARADYRRLLTALYAQGYYGGTISITIDGAEAANLAPLAAPASISEIVITVTAGAQFTFGEVAIAPLPPAADIPADLGPRETARSGMIRTVAQQSLRSWRELGYPLAQVNSQQIVARHADEKLDVTIGLDPGPQLRFSALEVSGNRRVRSERVRAIAGLPEGVIYSPAAVDRAQARLRRTGTFNSVSLTTADQAGPDATIGAQVQLDEAKRRRIGFGLELSSIEGVTVSTFWLHRNLLGGAERLRVEAVVSQINADADGVDYALRGSFSRPATLGPDTDFYINTEIARQDEDSFLIDSVEVEAGLTRYLRDDLTLQGGIGLLTAREDSDLGKRDYTLLILPLRATLDRRNNASAASAGYYLDARATPFVSSDGDLDGARLYGDARIYRSFGADDGFTLAARGLVGSLLGAPIAEAPADFLYYSGGGGTVRGQPYQSLGVQTQVGGQIVTTGGASFLAAQLEARYAIRDKIALVGFYDTGFVGDTAMPGESGAWHAGAGVGLRYTTGIGPIRLDLGTPASGDDAGESLQVYIGIGQAF</sequence>
<keyword evidence="4" id="KW-0472">Membrane</keyword>
<protein>
    <submittedName>
        <fullName evidence="6">Putative outer membrane protein</fullName>
    </submittedName>
</protein>
<dbReference type="InterPro" id="IPR000184">
    <property type="entry name" value="Bac_surfAg_D15"/>
</dbReference>
<dbReference type="AlphaFoldDB" id="A3V314"/>
<dbReference type="HOGENOM" id="CLU_018618_0_1_5"/>
<dbReference type="Gene3D" id="3.10.20.310">
    <property type="entry name" value="membrane protein fhac"/>
    <property type="match status" value="1"/>
</dbReference>
<dbReference type="Proteomes" id="UP000004507">
    <property type="component" value="Unassembled WGS sequence"/>
</dbReference>
<dbReference type="eggNOG" id="COG0729">
    <property type="taxonomic scope" value="Bacteria"/>
</dbReference>
<dbReference type="EMBL" id="AAMS01000002">
    <property type="protein sequence ID" value="EAQ07745.1"/>
    <property type="molecule type" value="Genomic_DNA"/>
</dbReference>
<accession>A3V314</accession>
<dbReference type="InterPro" id="IPR034746">
    <property type="entry name" value="POTRA"/>
</dbReference>
<evidence type="ECO:0000256" key="3">
    <source>
        <dbReference type="ARBA" id="ARBA00022692"/>
    </source>
</evidence>
<evidence type="ECO:0000256" key="1">
    <source>
        <dbReference type="ARBA" id="ARBA00004370"/>
    </source>
</evidence>
<evidence type="ECO:0000256" key="4">
    <source>
        <dbReference type="ARBA" id="ARBA00023136"/>
    </source>
</evidence>
<evidence type="ECO:0000256" key="2">
    <source>
        <dbReference type="ARBA" id="ARBA00022452"/>
    </source>
</evidence>
<reference evidence="6 7" key="1">
    <citation type="submission" date="2006-01" db="EMBL/GenBank/DDBJ databases">
        <authorList>
            <person name="Hagstrom A."/>
            <person name="Ferriera S."/>
            <person name="Johnson J."/>
            <person name="Kravitz S."/>
            <person name="Halpern A."/>
            <person name="Remington K."/>
            <person name="Beeson K."/>
            <person name="Tran B."/>
            <person name="Rogers Y.-H."/>
            <person name="Friedman R."/>
            <person name="Venter J.C."/>
        </authorList>
    </citation>
    <scope>NUCLEOTIDE SEQUENCE [LARGE SCALE GENOMIC DNA]</scope>
    <source>
        <strain evidence="6 7">SKA53</strain>
    </source>
</reference>
<evidence type="ECO:0000259" key="5">
    <source>
        <dbReference type="PROSITE" id="PS51779"/>
    </source>
</evidence>
<dbReference type="GO" id="GO:0019867">
    <property type="term" value="C:outer membrane"/>
    <property type="evidence" value="ECO:0007669"/>
    <property type="project" value="InterPro"/>
</dbReference>